<dbReference type="Proteomes" id="UP000197065">
    <property type="component" value="Unassembled WGS sequence"/>
</dbReference>
<evidence type="ECO:0000313" key="1">
    <source>
        <dbReference type="EMBL" id="SNB65437.1"/>
    </source>
</evidence>
<gene>
    <name evidence="1" type="ORF">SAMN07250955_104265</name>
</gene>
<accession>A0A212R0V6</accession>
<dbReference type="SUPFAM" id="SSF53448">
    <property type="entry name" value="Nucleotide-diphospho-sugar transferases"/>
    <property type="match status" value="1"/>
</dbReference>
<dbReference type="AlphaFoldDB" id="A0A212R0V6"/>
<dbReference type="OrthoDB" id="272235at2"/>
<evidence type="ECO:0000313" key="2">
    <source>
        <dbReference type="Proteomes" id="UP000197065"/>
    </source>
</evidence>
<proteinExistence type="predicted"/>
<dbReference type="Gene3D" id="3.90.550.10">
    <property type="entry name" value="Spore Coat Polysaccharide Biosynthesis Protein SpsA, Chain A"/>
    <property type="match status" value="1"/>
</dbReference>
<dbReference type="InterPro" id="IPR009367">
    <property type="entry name" value="Elm1-like"/>
</dbReference>
<keyword evidence="2" id="KW-1185">Reference proteome</keyword>
<dbReference type="EMBL" id="FYEH01000004">
    <property type="protein sequence ID" value="SNB65437.1"/>
    <property type="molecule type" value="Genomic_DNA"/>
</dbReference>
<name>A0A212R0V6_9PROT</name>
<dbReference type="Pfam" id="PF06258">
    <property type="entry name" value="Mito_fiss_Elm1"/>
    <property type="match status" value="1"/>
</dbReference>
<organism evidence="1 2">
    <name type="scientific">Arboricoccus pini</name>
    <dbReference type="NCBI Taxonomy" id="1963835"/>
    <lineage>
        <taxon>Bacteria</taxon>
        <taxon>Pseudomonadati</taxon>
        <taxon>Pseudomonadota</taxon>
        <taxon>Alphaproteobacteria</taxon>
        <taxon>Geminicoccales</taxon>
        <taxon>Geminicoccaceae</taxon>
        <taxon>Arboricoccus</taxon>
    </lineage>
</organism>
<dbReference type="InterPro" id="IPR029044">
    <property type="entry name" value="Nucleotide-diphossugar_trans"/>
</dbReference>
<reference evidence="1 2" key="1">
    <citation type="submission" date="2017-06" db="EMBL/GenBank/DDBJ databases">
        <authorList>
            <person name="Kim H.J."/>
            <person name="Triplett B.A."/>
        </authorList>
    </citation>
    <scope>NUCLEOTIDE SEQUENCE [LARGE SCALE GENOMIC DNA]</scope>
    <source>
        <strain evidence="1 2">B29T1</strain>
    </source>
</reference>
<dbReference type="RefSeq" id="WP_088560837.1">
    <property type="nucleotide sequence ID" value="NZ_FYEH01000004.1"/>
</dbReference>
<sequence length="773" mass="84893">MSEEKFDLWPFYRDEPDKVVLPPLVGAVPSKAPPVRIFLGTEESQYRAERVFFYSILQVRDPGRTYEIYLMKNLAGFDRRGWRTGFTNYRYAIPTLAGGSGKAIYNDVDQIYLADPALLFDLSLEGHGYLAIADTDTSVMLIDCAKMLPLWNREAASHGSKGELLNKPRKEGGLWGQLDPHWNARDQEYDERLTKCLHYTALHQQPWEPFPEAYSYHANPLAYIWHDLERRADREGYQVFTVDSPSPGYDRQVGANSSNLFPIDRARVPNEKASALFTALSCQTVEEIRAIADAGHSRASLFGLAISNRRTLKQGPSTWPDAHPDIIAVFDLFEVVPPADTPWILDLLFRRAAKALYIAIRTSPGNGMGSAVWWRRRIAEAAQAHPGKSWHFDAITPDLGVEPSGVERHVSSSASRVWVLTAGERSEDEQAVALARKLAIPFETKDLVFGPLGVLPHAVRGASRIGLDVGQSARIEEPWPDLVISGRRTAAIGRWIKRQSKGRTRLVQIGGPGSAFSAFDLIIALPEEQLPIRDNVLQVAAPLLEPEKPEGNSGSVPQEPVLAVFVTGGRYPFAMPRDVAINIAKAAANEVGGKGAIWLCAVGSAAASTAEAMADAIKGTKRVIHLSESGDNRLAEILSGADGFVVTVDDRALLARVTATNKPIAIADLPLWYDKLKVVRPVLGLMKKATGGGLSYRGTPHQQHVVGRFLDRLTAQGLRRPSSEPLATRRALIARGLAVPLGGQAVSSAKRLDDLDRVSERVRRLLTDYSTTA</sequence>
<protein>
    <submittedName>
        <fullName evidence="1">Uncharacterized protein</fullName>
    </submittedName>
</protein>